<feature type="transmembrane region" description="Helical" evidence="2">
    <location>
        <begin position="12"/>
        <end position="32"/>
    </location>
</feature>
<dbReference type="Proteomes" id="UP000290365">
    <property type="component" value="Chromosome"/>
</dbReference>
<dbReference type="RefSeq" id="WP_129889508.1">
    <property type="nucleotide sequence ID" value="NZ_CP035758.1"/>
</dbReference>
<evidence type="ECO:0000256" key="1">
    <source>
        <dbReference type="ARBA" id="ARBA00010457"/>
    </source>
</evidence>
<dbReference type="SUPFAM" id="SSF49329">
    <property type="entry name" value="Cu,Zn superoxide dismutase-like"/>
    <property type="match status" value="1"/>
</dbReference>
<dbReference type="PROSITE" id="PS51257">
    <property type="entry name" value="PROKAR_LIPOPROTEIN"/>
    <property type="match status" value="1"/>
</dbReference>
<keyword evidence="2" id="KW-1133">Transmembrane helix</keyword>
<dbReference type="OrthoDB" id="4617389at2"/>
<name>A0A4P6JT27_KTERU</name>
<feature type="domain" description="CHRD" evidence="3">
    <location>
        <begin position="182"/>
        <end position="269"/>
    </location>
</feature>
<keyword evidence="5" id="KW-1185">Reference proteome</keyword>
<accession>A0A4P6JT27</accession>
<dbReference type="EMBL" id="CP035758">
    <property type="protein sequence ID" value="QBD78455.1"/>
    <property type="molecule type" value="Genomic_DNA"/>
</dbReference>
<keyword evidence="2" id="KW-0812">Transmembrane</keyword>
<dbReference type="GO" id="GO:0046872">
    <property type="term" value="F:metal ion binding"/>
    <property type="evidence" value="ECO:0007669"/>
    <property type="project" value="InterPro"/>
</dbReference>
<dbReference type="InterPro" id="IPR036423">
    <property type="entry name" value="SOD-like_Cu/Zn_dom_sf"/>
</dbReference>
<reference evidence="4 5" key="1">
    <citation type="submission" date="2019-01" db="EMBL/GenBank/DDBJ databases">
        <title>Ktedonosporobacter rubrisoli SCAWS-G2.</title>
        <authorList>
            <person name="Huang Y."/>
            <person name="Yan B."/>
        </authorList>
    </citation>
    <scope>NUCLEOTIDE SEQUENCE [LARGE SCALE GENOMIC DNA]</scope>
    <source>
        <strain evidence="4 5">SCAWS-G2</strain>
    </source>
</reference>
<proteinExistence type="inferred from homology"/>
<dbReference type="Pfam" id="PF07452">
    <property type="entry name" value="CHRD"/>
    <property type="match status" value="1"/>
</dbReference>
<evidence type="ECO:0000313" key="5">
    <source>
        <dbReference type="Proteomes" id="UP000290365"/>
    </source>
</evidence>
<gene>
    <name evidence="4" type="ORF">EPA93_21640</name>
</gene>
<dbReference type="GO" id="GO:0006801">
    <property type="term" value="P:superoxide metabolic process"/>
    <property type="evidence" value="ECO:0007669"/>
    <property type="project" value="InterPro"/>
</dbReference>
<dbReference type="KEGG" id="kbs:EPA93_21640"/>
<sequence length="290" mass="29196">MIVKFLVRRGILPVLMLIIAGALFIAACSPIGTASTSKKTTSLSSTVINANAVLKHTPVGTADLAWEPGAHALTVKIGLTGLAPKSSYPAYIYAGSCKAPGKLMYTLSVITADDAGAATSTSTVKDVAGGIPADGWHLLVDSAQSASGDKAMPIACGNVSNPNPSATVAHKVQIILANTSAPDQSASGVAQLVLTNGKLTVSLSMSGLAPASSHGADIHLGTCDSQGKVLYTLKELKADSAGKASSTTTLNDVHTLPANGWYISVHSAVQATAQAAADPVACGDVIVSHS</sequence>
<keyword evidence="2" id="KW-0472">Membrane</keyword>
<dbReference type="AlphaFoldDB" id="A0A4P6JT27"/>
<evidence type="ECO:0000259" key="3">
    <source>
        <dbReference type="Pfam" id="PF07452"/>
    </source>
</evidence>
<protein>
    <submittedName>
        <fullName evidence="4">CHRD domain-containing protein</fullName>
    </submittedName>
</protein>
<evidence type="ECO:0000256" key="2">
    <source>
        <dbReference type="SAM" id="Phobius"/>
    </source>
</evidence>
<dbReference type="InterPro" id="IPR010895">
    <property type="entry name" value="CHRD"/>
</dbReference>
<evidence type="ECO:0000313" key="4">
    <source>
        <dbReference type="EMBL" id="QBD78455.1"/>
    </source>
</evidence>
<comment type="similarity">
    <text evidence="1">Belongs to the Cu-Zn superoxide dismutase family.</text>
</comment>
<organism evidence="4 5">
    <name type="scientific">Ktedonosporobacter rubrisoli</name>
    <dbReference type="NCBI Taxonomy" id="2509675"/>
    <lineage>
        <taxon>Bacteria</taxon>
        <taxon>Bacillati</taxon>
        <taxon>Chloroflexota</taxon>
        <taxon>Ktedonobacteria</taxon>
        <taxon>Ktedonobacterales</taxon>
        <taxon>Ktedonosporobacteraceae</taxon>
        <taxon>Ktedonosporobacter</taxon>
    </lineage>
</organism>